<evidence type="ECO:0000313" key="1">
    <source>
        <dbReference type="EMBL" id="REK73665.1"/>
    </source>
</evidence>
<name>A0A371PCK9_9ACTN</name>
<keyword evidence="2" id="KW-1185">Reference proteome</keyword>
<protein>
    <submittedName>
        <fullName evidence="1">Uncharacterized protein</fullName>
    </submittedName>
</protein>
<comment type="caution">
    <text evidence="1">The sequence shown here is derived from an EMBL/GenBank/DDBJ whole genome shotgun (WGS) entry which is preliminary data.</text>
</comment>
<gene>
    <name evidence="1" type="ORF">DX116_09070</name>
</gene>
<reference evidence="1 2" key="1">
    <citation type="submission" date="2018-08" db="EMBL/GenBank/DDBJ databases">
        <title>Aeromicrobium sp. M2KJ-4, whole genome shotgun sequence.</title>
        <authorList>
            <person name="Tuo L."/>
        </authorList>
    </citation>
    <scope>NUCLEOTIDE SEQUENCE [LARGE SCALE GENOMIC DNA]</scope>
    <source>
        <strain evidence="1 2">M2KJ-4</strain>
    </source>
</reference>
<dbReference type="EMBL" id="QUBR01000001">
    <property type="protein sequence ID" value="REK73665.1"/>
    <property type="molecule type" value="Genomic_DNA"/>
</dbReference>
<proteinExistence type="predicted"/>
<dbReference type="AlphaFoldDB" id="A0A371PCK9"/>
<evidence type="ECO:0000313" key="2">
    <source>
        <dbReference type="Proteomes" id="UP000265581"/>
    </source>
</evidence>
<organism evidence="1 2">
    <name type="scientific">Aeromicrobium endophyticum</name>
    <dbReference type="NCBI Taxonomy" id="2292704"/>
    <lineage>
        <taxon>Bacteria</taxon>
        <taxon>Bacillati</taxon>
        <taxon>Actinomycetota</taxon>
        <taxon>Actinomycetes</taxon>
        <taxon>Propionibacteriales</taxon>
        <taxon>Nocardioidaceae</taxon>
        <taxon>Aeromicrobium</taxon>
    </lineage>
</organism>
<dbReference type="Proteomes" id="UP000265581">
    <property type="component" value="Unassembled WGS sequence"/>
</dbReference>
<sequence>MADDETLTVIELGQEDDSWFVQGTDDVDRARAAVREHVRGMFAGHLDLAEEVLVQVGTAAPTTGDDWWWQPVDPEEPDHEAYLRNAHEHATPSSARLVTGVWFR</sequence>
<accession>A0A371PCK9</accession>